<proteinExistence type="predicted"/>
<dbReference type="KEGG" id="plue:EWM63_10075"/>
<evidence type="ECO:0000313" key="1">
    <source>
        <dbReference type="EMBL" id="QBE63264.1"/>
    </source>
</evidence>
<reference evidence="1 2" key="1">
    <citation type="submission" date="2019-02" db="EMBL/GenBank/DDBJ databases">
        <title>Draft Genome Sequences of Six Type Strains of the Genus Massilia.</title>
        <authorList>
            <person name="Miess H."/>
            <person name="Frediansyhah A."/>
            <person name="Gross H."/>
        </authorList>
    </citation>
    <scope>NUCLEOTIDE SEQUENCE [LARGE SCALE GENOMIC DNA]</scope>
    <source>
        <strain evidence="1 2">DSM 17473</strain>
    </source>
</reference>
<organism evidence="1 2">
    <name type="scientific">Pseudoduganella lutea</name>
    <dbReference type="NCBI Taxonomy" id="321985"/>
    <lineage>
        <taxon>Bacteria</taxon>
        <taxon>Pseudomonadati</taxon>
        <taxon>Pseudomonadota</taxon>
        <taxon>Betaproteobacteria</taxon>
        <taxon>Burkholderiales</taxon>
        <taxon>Oxalobacteraceae</taxon>
        <taxon>Telluria group</taxon>
        <taxon>Pseudoduganella</taxon>
    </lineage>
</organism>
<accession>A0A4P6KWU2</accession>
<gene>
    <name evidence="1" type="ORF">EWM63_10075</name>
</gene>
<dbReference type="EMBL" id="CP035913">
    <property type="protein sequence ID" value="QBE63264.1"/>
    <property type="molecule type" value="Genomic_DNA"/>
</dbReference>
<name>A0A4P6KWU2_9BURK</name>
<keyword evidence="2" id="KW-1185">Reference proteome</keyword>
<dbReference type="AlphaFoldDB" id="A0A4P6KWU2"/>
<evidence type="ECO:0000313" key="2">
    <source>
        <dbReference type="Proteomes" id="UP000290637"/>
    </source>
</evidence>
<sequence length="72" mass="7905">MHATIRYAGAEHAPRNTCCATVFPGTVVPQEPVSVTGFPGTFCVTGFPGIFLYRRVVGARLNNLKNLMYFLK</sequence>
<dbReference type="Proteomes" id="UP000290637">
    <property type="component" value="Chromosome"/>
</dbReference>
<protein>
    <submittedName>
        <fullName evidence="1">Uncharacterized protein</fullName>
    </submittedName>
</protein>